<dbReference type="InterPro" id="IPR018891">
    <property type="entry name" value="AIPR_C"/>
</dbReference>
<protein>
    <recommendedName>
        <fullName evidence="1">Abortive phage infection protein C-terminal domain-containing protein</fullName>
    </recommendedName>
</protein>
<feature type="domain" description="Abortive phage infection protein C-terminal" evidence="1">
    <location>
        <begin position="270"/>
        <end position="477"/>
    </location>
</feature>
<dbReference type="EMBL" id="BJZR01000001">
    <property type="protein sequence ID" value="GEO90698.1"/>
    <property type="molecule type" value="Genomic_DNA"/>
</dbReference>
<sequence length="585" mass="65603">MSDSPDQVIAKDNFTQYKAANYAKLSDDEAFERFTMSLLLKQYGAGPADIEQGLVSGTDDGGIDGFYVFLNGREPVGSDSIRLTNRRNALEGLQTGVTLDVVVVQTKKESTWDTNVFPKIESALKSIFDTSQTAADLRSFPLNDDIIEKTMTWRKLRSKIAMLAPVVHFHVYYATFAKQPDVNNYMKTKARQLKAWLVTSLPTGSTTSVEYVGDAELVTRLRVGSDFVAKLVLTKLPIREANALVGLVSIKDYLKFLRYDKSKVIRNEMFAVNVRDYAGSNVRVNDAIGKTLAGDSESLFWWLNNGITIIVDKADNPLELVWVLTNPLIVNGLQTSHVIHEQDLAKSITKKRLNQSVLVRVITESDPEVREAIISGTNNQTAIASLQLHANEEKQLRIEEFLRAYGWYYERRRYQYRGMKVPASRIRNMTEVGQAVMAYRLLQPDTARARPTSLLGTNAGWEKVFDSSESEELYLKALTVVDAVDDYLRTSEAKAIADDLTNARYYLVAGYGLRTSGIKKLEDFEKIPTSALKQNPSATVLTELHELLYQEVGKLDDGKTALDRMFKGAKLKTAFFDQILGLNAH</sequence>
<evidence type="ECO:0000259" key="1">
    <source>
        <dbReference type="Pfam" id="PF10592"/>
    </source>
</evidence>
<dbReference type="RefSeq" id="WP_083529231.1">
    <property type="nucleotide sequence ID" value="NZ_BJZR01000001.1"/>
</dbReference>
<evidence type="ECO:0000313" key="2">
    <source>
        <dbReference type="EMBL" id="GEO90698.1"/>
    </source>
</evidence>
<accession>A0ABQ0WZY1</accession>
<proteinExistence type="predicted"/>
<keyword evidence="3" id="KW-1185">Reference proteome</keyword>
<dbReference type="Pfam" id="PF10592">
    <property type="entry name" value="AIPR"/>
    <property type="match status" value="1"/>
</dbReference>
<dbReference type="Proteomes" id="UP000321155">
    <property type="component" value="Unassembled WGS sequence"/>
</dbReference>
<reference evidence="2 3" key="1">
    <citation type="submission" date="2019-07" db="EMBL/GenBank/DDBJ databases">
        <title>Whole genome shotgun sequence of Kocuria flava NBRC 107626.</title>
        <authorList>
            <person name="Hosoyama A."/>
            <person name="Uohara A."/>
            <person name="Ohji S."/>
            <person name="Ichikawa N."/>
        </authorList>
    </citation>
    <scope>NUCLEOTIDE SEQUENCE [LARGE SCALE GENOMIC DNA]</scope>
    <source>
        <strain evidence="2 3">NBRC 107626</strain>
    </source>
</reference>
<name>A0ABQ0WZY1_9MICC</name>
<evidence type="ECO:0000313" key="3">
    <source>
        <dbReference type="Proteomes" id="UP000321155"/>
    </source>
</evidence>
<comment type="caution">
    <text evidence="2">The sequence shown here is derived from an EMBL/GenBank/DDBJ whole genome shotgun (WGS) entry which is preliminary data.</text>
</comment>
<organism evidence="2 3">
    <name type="scientific">Kocuria flava</name>
    <dbReference type="NCBI Taxonomy" id="446860"/>
    <lineage>
        <taxon>Bacteria</taxon>
        <taxon>Bacillati</taxon>
        <taxon>Actinomycetota</taxon>
        <taxon>Actinomycetes</taxon>
        <taxon>Micrococcales</taxon>
        <taxon>Micrococcaceae</taxon>
        <taxon>Kocuria</taxon>
    </lineage>
</organism>
<gene>
    <name evidence="2" type="ORF">KFL01_00040</name>
</gene>